<evidence type="ECO:0000313" key="4">
    <source>
        <dbReference type="Proteomes" id="UP000215914"/>
    </source>
</evidence>
<organism evidence="3 4">
    <name type="scientific">Helianthus annuus</name>
    <name type="common">Common sunflower</name>
    <dbReference type="NCBI Taxonomy" id="4232"/>
    <lineage>
        <taxon>Eukaryota</taxon>
        <taxon>Viridiplantae</taxon>
        <taxon>Streptophyta</taxon>
        <taxon>Embryophyta</taxon>
        <taxon>Tracheophyta</taxon>
        <taxon>Spermatophyta</taxon>
        <taxon>Magnoliopsida</taxon>
        <taxon>eudicotyledons</taxon>
        <taxon>Gunneridae</taxon>
        <taxon>Pentapetalae</taxon>
        <taxon>asterids</taxon>
        <taxon>campanulids</taxon>
        <taxon>Asterales</taxon>
        <taxon>Asteraceae</taxon>
        <taxon>Asteroideae</taxon>
        <taxon>Heliantheae alliance</taxon>
        <taxon>Heliantheae</taxon>
        <taxon>Helianthus</taxon>
    </lineage>
</organism>
<dbReference type="Gene3D" id="1.25.10.10">
    <property type="entry name" value="Leucine-rich Repeat Variant"/>
    <property type="match status" value="1"/>
</dbReference>
<dbReference type="InterPro" id="IPR016024">
    <property type="entry name" value="ARM-type_fold"/>
</dbReference>
<evidence type="ECO:0000313" key="3">
    <source>
        <dbReference type="EMBL" id="KAF5774530.1"/>
    </source>
</evidence>
<dbReference type="PANTHER" id="PTHR46700:SF1">
    <property type="entry name" value="ARM REPEAT SUPERFAMILY PROTEIN"/>
    <property type="match status" value="1"/>
</dbReference>
<dbReference type="InterPro" id="IPR011989">
    <property type="entry name" value="ARM-like"/>
</dbReference>
<name>A0A9K3EJQ3_HELAN</name>
<dbReference type="SUPFAM" id="SSF48371">
    <property type="entry name" value="ARM repeat"/>
    <property type="match status" value="1"/>
</dbReference>
<dbReference type="PANTHER" id="PTHR46700">
    <property type="entry name" value="ARM REPEAT SUPERFAMILY PROTEIN"/>
    <property type="match status" value="1"/>
</dbReference>
<feature type="region of interest" description="Disordered" evidence="2">
    <location>
        <begin position="474"/>
        <end position="507"/>
    </location>
</feature>
<proteinExistence type="predicted"/>
<dbReference type="AlphaFoldDB" id="A0A9K3EJQ3"/>
<feature type="region of interest" description="Disordered" evidence="2">
    <location>
        <begin position="120"/>
        <end position="143"/>
    </location>
</feature>
<dbReference type="Gramene" id="mRNA:HanXRQr2_Chr13g0601531">
    <property type="protein sequence ID" value="mRNA:HanXRQr2_Chr13g0601531"/>
    <property type="gene ID" value="HanXRQr2_Chr13g0601531"/>
</dbReference>
<keyword evidence="1" id="KW-0677">Repeat</keyword>
<dbReference type="Proteomes" id="UP000215914">
    <property type="component" value="Unassembled WGS sequence"/>
</dbReference>
<reference evidence="3" key="2">
    <citation type="submission" date="2020-06" db="EMBL/GenBank/DDBJ databases">
        <title>Helianthus annuus Genome sequencing and assembly Release 2.</title>
        <authorList>
            <person name="Gouzy J."/>
            <person name="Langlade N."/>
            <person name="Munos S."/>
        </authorList>
    </citation>
    <scope>NUCLEOTIDE SEQUENCE</scope>
    <source>
        <tissue evidence="3">Leaves</tissue>
    </source>
</reference>
<feature type="compositionally biased region" description="Polar residues" evidence="2">
    <location>
        <begin position="474"/>
        <end position="483"/>
    </location>
</feature>
<dbReference type="EMBL" id="MNCJ02000328">
    <property type="protein sequence ID" value="KAF5774530.1"/>
    <property type="molecule type" value="Genomic_DNA"/>
</dbReference>
<reference evidence="3" key="1">
    <citation type="journal article" date="2017" name="Nature">
        <title>The sunflower genome provides insights into oil metabolism, flowering and Asterid evolution.</title>
        <authorList>
            <person name="Badouin H."/>
            <person name="Gouzy J."/>
            <person name="Grassa C.J."/>
            <person name="Murat F."/>
            <person name="Staton S.E."/>
            <person name="Cottret L."/>
            <person name="Lelandais-Briere C."/>
            <person name="Owens G.L."/>
            <person name="Carrere S."/>
            <person name="Mayjonade B."/>
            <person name="Legrand L."/>
            <person name="Gill N."/>
            <person name="Kane N.C."/>
            <person name="Bowers J.E."/>
            <person name="Hubner S."/>
            <person name="Bellec A."/>
            <person name="Berard A."/>
            <person name="Berges H."/>
            <person name="Blanchet N."/>
            <person name="Boniface M.C."/>
            <person name="Brunel D."/>
            <person name="Catrice O."/>
            <person name="Chaidir N."/>
            <person name="Claudel C."/>
            <person name="Donnadieu C."/>
            <person name="Faraut T."/>
            <person name="Fievet G."/>
            <person name="Helmstetter N."/>
            <person name="King M."/>
            <person name="Knapp S.J."/>
            <person name="Lai Z."/>
            <person name="Le Paslier M.C."/>
            <person name="Lippi Y."/>
            <person name="Lorenzon L."/>
            <person name="Mandel J.R."/>
            <person name="Marage G."/>
            <person name="Marchand G."/>
            <person name="Marquand E."/>
            <person name="Bret-Mestries E."/>
            <person name="Morien E."/>
            <person name="Nambeesan S."/>
            <person name="Nguyen T."/>
            <person name="Pegot-Espagnet P."/>
            <person name="Pouilly N."/>
            <person name="Raftis F."/>
            <person name="Sallet E."/>
            <person name="Schiex T."/>
            <person name="Thomas J."/>
            <person name="Vandecasteele C."/>
            <person name="Vares D."/>
            <person name="Vear F."/>
            <person name="Vautrin S."/>
            <person name="Crespi M."/>
            <person name="Mangin B."/>
            <person name="Burke J.M."/>
            <person name="Salse J."/>
            <person name="Munos S."/>
            <person name="Vincourt P."/>
            <person name="Rieseberg L.H."/>
            <person name="Langlade N.B."/>
        </authorList>
    </citation>
    <scope>NUCLEOTIDE SEQUENCE</scope>
    <source>
        <tissue evidence="3">Leaves</tissue>
    </source>
</reference>
<accession>A0A9K3EJQ3</accession>
<feature type="compositionally biased region" description="Basic and acidic residues" evidence="2">
    <location>
        <begin position="130"/>
        <end position="143"/>
    </location>
</feature>
<keyword evidence="4" id="KW-1185">Reference proteome</keyword>
<evidence type="ECO:0000256" key="2">
    <source>
        <dbReference type="SAM" id="MobiDB-lite"/>
    </source>
</evidence>
<feature type="compositionally biased region" description="Basic and acidic residues" evidence="2">
    <location>
        <begin position="490"/>
        <end position="500"/>
    </location>
</feature>
<comment type="caution">
    <text evidence="3">The sequence shown here is derived from an EMBL/GenBank/DDBJ whole genome shotgun (WGS) entry which is preliminary data.</text>
</comment>
<dbReference type="InterPro" id="IPR000225">
    <property type="entry name" value="Armadillo"/>
</dbReference>
<evidence type="ECO:0000256" key="1">
    <source>
        <dbReference type="ARBA" id="ARBA00022737"/>
    </source>
</evidence>
<gene>
    <name evidence="3" type="ORF">HanXRQr2_Chr13g0601531</name>
</gene>
<dbReference type="OrthoDB" id="7537227at2759"/>
<sequence length="559" mass="61229">MPTPHLSILSLNFPSDTNHYTSLPPSLLSEAINTPLLCYFYFSHLGFPSLQCNVYASFDHTLFSFLLIIMKFQQNTIGSLAVDHLPAGARNHNLWSTCRRKIIDTISCGGAGYRHTHTVHSPVALNPNTDETKPKLESRSDKKSEKLSELLKVSEVMEAEEEEVKKKVEVLEEMKQVVKRLQCGGNDDVLDGAKEVRRLAKDDSDARTTLALLGAIPPLIGMLDSGDLDFRVAGLYAILNIGIGNDTNKAAIVKAGAVHKMLDLINSQTKGLPNPDVCSAIVANFLGLTALDSNKPIIGSSGAVLFLVKTLRSSVEGEANSQVVQDCLRALYNLSLLPSNVLPMIEIDDFVPFLLTTLGDMEVSDRILAILSNVVTTPEGRKAISSAHDSFQILVDVLSWTDSPDCQEKATYILMVMAHKSYRDRQIMIESGISSTLLELTLLGSTLAQKRASRILEILRIDKGKQVSETFVGSSGANVSAPQCGSVDSRLVRSTDPSKDSEDDTMMSDETKAVKHLVQQSLHSNMRRMAKRANLPQDFVPSEHFRSLTSMSTSKSLPF</sequence>
<protein>
    <submittedName>
        <fullName evidence="3">Armadillo-like helical protein</fullName>
    </submittedName>
</protein>
<dbReference type="SMART" id="SM00185">
    <property type="entry name" value="ARM"/>
    <property type="match status" value="4"/>
</dbReference>